<evidence type="ECO:0000256" key="10">
    <source>
        <dbReference type="RuleBase" id="RU368065"/>
    </source>
</evidence>
<feature type="compositionally biased region" description="Basic and acidic residues" evidence="12">
    <location>
        <begin position="237"/>
        <end position="248"/>
    </location>
</feature>
<feature type="coiled-coil region" evidence="11">
    <location>
        <begin position="408"/>
        <end position="444"/>
    </location>
</feature>
<dbReference type="GO" id="GO:0032541">
    <property type="term" value="C:cortical endoplasmic reticulum"/>
    <property type="evidence" value="ECO:0007669"/>
    <property type="project" value="TreeGrafter"/>
</dbReference>
<keyword evidence="15" id="KW-1185">Reference proteome</keyword>
<dbReference type="Pfam" id="PF26118">
    <property type="entry name" value="DUF8035"/>
    <property type="match status" value="1"/>
</dbReference>
<feature type="compositionally biased region" description="Basic residues" evidence="12">
    <location>
        <begin position="213"/>
        <end position="223"/>
    </location>
</feature>
<feature type="compositionally biased region" description="Basic and acidic residues" evidence="12">
    <location>
        <begin position="184"/>
        <end position="212"/>
    </location>
</feature>
<dbReference type="GO" id="GO:0005789">
    <property type="term" value="C:endoplasmic reticulum membrane"/>
    <property type="evidence" value="ECO:0007669"/>
    <property type="project" value="UniProtKB-SubCell"/>
</dbReference>
<dbReference type="GO" id="GO:0097036">
    <property type="term" value="P:regulation of plasma membrane sterol distribution"/>
    <property type="evidence" value="ECO:0007669"/>
    <property type="project" value="UniProtKB-UniRule"/>
</dbReference>
<feature type="compositionally biased region" description="Low complexity" evidence="12">
    <location>
        <begin position="224"/>
        <end position="236"/>
    </location>
</feature>
<protein>
    <recommendedName>
        <fullName evidence="10">Protein ARV</fullName>
    </recommendedName>
</protein>
<comment type="similarity">
    <text evidence="2 10">Belongs to the ARV1 family.</text>
</comment>
<evidence type="ECO:0000256" key="2">
    <source>
        <dbReference type="ARBA" id="ARBA00009187"/>
    </source>
</evidence>
<evidence type="ECO:0000256" key="6">
    <source>
        <dbReference type="ARBA" id="ARBA00022989"/>
    </source>
</evidence>
<comment type="function">
    <text evidence="10">Mediator of sterol homeostasis involved in sterol uptake, trafficking and distribution into membranes.</text>
</comment>
<dbReference type="Proteomes" id="UP000308768">
    <property type="component" value="Unassembled WGS sequence"/>
</dbReference>
<comment type="function">
    <text evidence="10">Regulates also the sphingolipid metabolism.</text>
</comment>
<proteinExistence type="inferred from homology"/>
<dbReference type="PANTHER" id="PTHR14467:SF0">
    <property type="entry name" value="PROTEIN ARV1"/>
    <property type="match status" value="1"/>
</dbReference>
<evidence type="ECO:0000259" key="13">
    <source>
        <dbReference type="Pfam" id="PF26118"/>
    </source>
</evidence>
<reference evidence="14 15" key="1">
    <citation type="submission" date="2017-03" db="EMBL/GenBank/DDBJ databases">
        <title>Genomes of endolithic fungi from Antarctica.</title>
        <authorList>
            <person name="Coleine C."/>
            <person name="Masonjones S."/>
            <person name="Stajich J.E."/>
        </authorList>
    </citation>
    <scope>NUCLEOTIDE SEQUENCE [LARGE SCALE GENOMIC DNA]</scope>
    <source>
        <strain evidence="14 15">CCFEE 5187</strain>
    </source>
</reference>
<sequence>MSRCGPRSSAGDLGRFADDDLPRAPERWDRDKFERFSRRRPDESETFRFQERDRFEGGRGRREVEVEDRIDRRGPRGGRFEERDRFYEEEKFGPPARRRTDFFQEEIPPEVSSRALAPYRRESIVERDFEPPVRRPVRPGVLRRQSSLDTFDRRPMQRYGDRDEFKPPVNVPIPLPRRRSPPRRYKEEKFEEIRYREIEPEPREEEYRDIRIRREKSVRRGAKSVKSVQESSSSSDEVSRRGSPERQPGKKGKTRMPKRLVHKSAIIQLGYPFEEEEDFLIVRRALQKEQIDEVVKISESYKKEENNKTVYRFEETVTKQLEGPAPQSVHDWMPPPPPPPMSNYPPPQSVRAPSPARSHHPSHHPAYTVRSPSPPRREFYEERVEQSNHISGPLAVVLPDRSRNHREERDIKAEIRALEAEKRALKLEREAEEKRQQADRIRDSEYEVTERRDKEKDVVRIEKDRKGSKADDRSLGKGVRLMQCPRCKRFTDKYVEHDFVVLFIDLVLIKPQVYRHLLFNRLGRDDDKLDPPILRLGVLLLLFDVYLTWARIEKATAPSSWPPPLPGMPSNGTQSWTNASAVTYGQDNPAPNLLATQPIFVQYLFFLALCTLETIAFHLPIRLLTSLPHLPVLSTVIPRYPRPSLISTALLVSSFTKLFPLLLLIWNYDLPSSASAVSWAVIINNVAALEMLLDCGYLRAFVLAGIGAICRAGVGWGILKAVGVGGGVAAAGVVETGDLIGLWMGMAEGLGVG</sequence>
<gene>
    <name evidence="14" type="ORF">B0A49_08588</name>
</gene>
<evidence type="ECO:0000256" key="12">
    <source>
        <dbReference type="SAM" id="MobiDB-lite"/>
    </source>
</evidence>
<dbReference type="AlphaFoldDB" id="A0A4U0WYW8"/>
<evidence type="ECO:0000256" key="4">
    <source>
        <dbReference type="ARBA" id="ARBA00022692"/>
    </source>
</evidence>
<organism evidence="14 15">
    <name type="scientific">Cryomyces minteri</name>
    <dbReference type="NCBI Taxonomy" id="331657"/>
    <lineage>
        <taxon>Eukaryota</taxon>
        <taxon>Fungi</taxon>
        <taxon>Dikarya</taxon>
        <taxon>Ascomycota</taxon>
        <taxon>Pezizomycotina</taxon>
        <taxon>Dothideomycetes</taxon>
        <taxon>Dothideomycetes incertae sedis</taxon>
        <taxon>Cryomyces</taxon>
    </lineage>
</organism>
<dbReference type="PANTHER" id="PTHR14467">
    <property type="entry name" value="ARV1"/>
    <property type="match status" value="1"/>
</dbReference>
<feature type="transmembrane region" description="Helical" evidence="10">
    <location>
        <begin position="645"/>
        <end position="668"/>
    </location>
</feature>
<keyword evidence="3 10" id="KW-0813">Transport</keyword>
<feature type="compositionally biased region" description="Basic and acidic residues" evidence="12">
    <location>
        <begin position="15"/>
        <end position="24"/>
    </location>
</feature>
<keyword evidence="11" id="KW-0175">Coiled coil</keyword>
<accession>A0A4U0WYW8</accession>
<evidence type="ECO:0000256" key="7">
    <source>
        <dbReference type="ARBA" id="ARBA00023055"/>
    </source>
</evidence>
<keyword evidence="10" id="KW-0333">Golgi apparatus</keyword>
<keyword evidence="4 10" id="KW-0812">Transmembrane</keyword>
<keyword evidence="7 10" id="KW-0445">Lipid transport</keyword>
<dbReference type="Pfam" id="PF04161">
    <property type="entry name" value="Arv1"/>
    <property type="match status" value="1"/>
</dbReference>
<comment type="caution">
    <text evidence="14">The sequence shown here is derived from an EMBL/GenBank/DDBJ whole genome shotgun (WGS) entry which is preliminary data.</text>
</comment>
<evidence type="ECO:0000256" key="3">
    <source>
        <dbReference type="ARBA" id="ARBA00022448"/>
    </source>
</evidence>
<dbReference type="OrthoDB" id="2192830at2759"/>
<comment type="subcellular location">
    <subcellularLocation>
        <location evidence="1 10">Endoplasmic reticulum membrane</location>
        <topology evidence="1 10">Multi-pass membrane protein</topology>
    </subcellularLocation>
    <subcellularLocation>
        <location evidence="10">Golgi apparatus membrane</location>
        <topology evidence="10">Multi-pass membrane protein</topology>
    </subcellularLocation>
</comment>
<dbReference type="GO" id="GO:0000139">
    <property type="term" value="C:Golgi membrane"/>
    <property type="evidence" value="ECO:0007669"/>
    <property type="project" value="UniProtKB-SubCell"/>
</dbReference>
<dbReference type="EMBL" id="NAJN01000851">
    <property type="protein sequence ID" value="TKA68048.1"/>
    <property type="molecule type" value="Genomic_DNA"/>
</dbReference>
<feature type="compositionally biased region" description="Pro residues" evidence="12">
    <location>
        <begin position="333"/>
        <end position="348"/>
    </location>
</feature>
<dbReference type="GO" id="GO:0006665">
    <property type="term" value="P:sphingolipid metabolic process"/>
    <property type="evidence" value="ECO:0007669"/>
    <property type="project" value="UniProtKB-UniRule"/>
</dbReference>
<feature type="compositionally biased region" description="Basic residues" evidence="12">
    <location>
        <begin position="249"/>
        <end position="259"/>
    </location>
</feature>
<evidence type="ECO:0000256" key="5">
    <source>
        <dbReference type="ARBA" id="ARBA00022824"/>
    </source>
</evidence>
<keyword evidence="9 10" id="KW-0472">Membrane</keyword>
<feature type="transmembrane region" description="Helical" evidence="10">
    <location>
        <begin position="600"/>
        <end position="624"/>
    </location>
</feature>
<evidence type="ECO:0000313" key="15">
    <source>
        <dbReference type="Proteomes" id="UP000308768"/>
    </source>
</evidence>
<evidence type="ECO:0000256" key="1">
    <source>
        <dbReference type="ARBA" id="ARBA00004477"/>
    </source>
</evidence>
<evidence type="ECO:0000256" key="8">
    <source>
        <dbReference type="ARBA" id="ARBA00023098"/>
    </source>
</evidence>
<keyword evidence="10" id="KW-0746">Sphingolipid metabolism</keyword>
<evidence type="ECO:0000256" key="11">
    <source>
        <dbReference type="SAM" id="Coils"/>
    </source>
</evidence>
<name>A0A4U0WYW8_9PEZI</name>
<dbReference type="GO" id="GO:0032366">
    <property type="term" value="P:intracellular sterol transport"/>
    <property type="evidence" value="ECO:0007669"/>
    <property type="project" value="UniProtKB-UniRule"/>
</dbReference>
<feature type="region of interest" description="Disordered" evidence="12">
    <location>
        <begin position="321"/>
        <end position="387"/>
    </location>
</feature>
<dbReference type="InterPro" id="IPR058348">
    <property type="entry name" value="DUF8035"/>
</dbReference>
<keyword evidence="5 10" id="KW-0256">Endoplasmic reticulum</keyword>
<feature type="domain" description="DUF8035" evidence="13">
    <location>
        <begin position="250"/>
        <end position="303"/>
    </location>
</feature>
<feature type="compositionally biased region" description="Basic and acidic residues" evidence="12">
    <location>
        <begin position="375"/>
        <end position="386"/>
    </location>
</feature>
<dbReference type="InterPro" id="IPR007290">
    <property type="entry name" value="Arv1"/>
</dbReference>
<feature type="region of interest" description="Disordered" evidence="12">
    <location>
        <begin position="40"/>
        <end position="87"/>
    </location>
</feature>
<evidence type="ECO:0000256" key="9">
    <source>
        <dbReference type="ARBA" id="ARBA00023136"/>
    </source>
</evidence>
<evidence type="ECO:0000313" key="14">
    <source>
        <dbReference type="EMBL" id="TKA68048.1"/>
    </source>
</evidence>
<keyword evidence="6 10" id="KW-1133">Transmembrane helix</keyword>
<feature type="compositionally biased region" description="Basic and acidic residues" evidence="12">
    <location>
        <begin position="150"/>
        <end position="166"/>
    </location>
</feature>
<dbReference type="GO" id="GO:0016125">
    <property type="term" value="P:sterol metabolic process"/>
    <property type="evidence" value="ECO:0007669"/>
    <property type="project" value="UniProtKB-UniRule"/>
</dbReference>
<feature type="transmembrane region" description="Helical" evidence="10">
    <location>
        <begin position="674"/>
        <end position="693"/>
    </location>
</feature>
<feature type="region of interest" description="Disordered" evidence="12">
    <location>
        <begin position="1"/>
        <end position="24"/>
    </location>
</feature>
<feature type="region of interest" description="Disordered" evidence="12">
    <location>
        <begin position="134"/>
        <end position="259"/>
    </location>
</feature>
<keyword evidence="8 10" id="KW-0443">Lipid metabolism</keyword>